<dbReference type="InterPro" id="IPR029069">
    <property type="entry name" value="HotDog_dom_sf"/>
</dbReference>
<dbReference type="InterPro" id="IPR052342">
    <property type="entry name" value="MCH/BMMD"/>
</dbReference>
<dbReference type="EMBL" id="OBML01000001">
    <property type="protein sequence ID" value="SOB90227.1"/>
    <property type="molecule type" value="Genomic_DNA"/>
</dbReference>
<feature type="domain" description="MaoC-like" evidence="1">
    <location>
        <begin position="16"/>
        <end position="119"/>
    </location>
</feature>
<protein>
    <submittedName>
        <fullName evidence="2">Acyl dehydratase</fullName>
    </submittedName>
</protein>
<gene>
    <name evidence="2" type="ORF">SAMN05421512_101408</name>
</gene>
<keyword evidence="3" id="KW-1185">Reference proteome</keyword>
<name>A0A285RCX3_9HYPH</name>
<evidence type="ECO:0000259" key="1">
    <source>
        <dbReference type="Pfam" id="PF01575"/>
    </source>
</evidence>
<dbReference type="PANTHER" id="PTHR43664:SF1">
    <property type="entry name" value="BETA-METHYLMALYL-COA DEHYDRATASE"/>
    <property type="match status" value="1"/>
</dbReference>
<dbReference type="PANTHER" id="PTHR43664">
    <property type="entry name" value="MONOAMINE OXIDASE-RELATED"/>
    <property type="match status" value="1"/>
</dbReference>
<accession>A0A285RCX3</accession>
<dbReference type="SUPFAM" id="SSF54637">
    <property type="entry name" value="Thioesterase/thiol ester dehydrase-isomerase"/>
    <property type="match status" value="1"/>
</dbReference>
<evidence type="ECO:0000313" key="2">
    <source>
        <dbReference type="EMBL" id="SOB90227.1"/>
    </source>
</evidence>
<organism evidence="2 3">
    <name type="scientific">Stappia indica</name>
    <dbReference type="NCBI Taxonomy" id="538381"/>
    <lineage>
        <taxon>Bacteria</taxon>
        <taxon>Pseudomonadati</taxon>
        <taxon>Pseudomonadota</taxon>
        <taxon>Alphaproteobacteria</taxon>
        <taxon>Hyphomicrobiales</taxon>
        <taxon>Stappiaceae</taxon>
        <taxon>Stappia</taxon>
    </lineage>
</organism>
<dbReference type="Pfam" id="PF01575">
    <property type="entry name" value="MaoC_dehydratas"/>
    <property type="match status" value="1"/>
</dbReference>
<dbReference type="InterPro" id="IPR002539">
    <property type="entry name" value="MaoC-like_dom"/>
</dbReference>
<dbReference type="Proteomes" id="UP000219331">
    <property type="component" value="Unassembled WGS sequence"/>
</dbReference>
<dbReference type="STRING" id="538381.GCA_001696535_01535"/>
<reference evidence="2 3" key="1">
    <citation type="submission" date="2017-08" db="EMBL/GenBank/DDBJ databases">
        <authorList>
            <person name="de Groot N.N."/>
        </authorList>
    </citation>
    <scope>NUCLEOTIDE SEQUENCE [LARGE SCALE GENOMIC DNA]</scope>
    <source>
        <strain evidence="2 3">USBA 352</strain>
    </source>
</reference>
<sequence>MTWFEDMAIGERRELGSYLFTPEEIVRYARAFDPQPFHLSDEEAAKTHFGRLCASGWHTGSVWMKLMVAHIQAECERLGTPSRLGPSPGFTDLKWIRPVFAGDTITYSSTLLEKREMRTRPQWGLAIHGNEGVNQDGVTVFSFTGKVLVARRPETHDTGG</sequence>
<proteinExistence type="predicted"/>
<dbReference type="OrthoDB" id="9797938at2"/>
<evidence type="ECO:0000313" key="3">
    <source>
        <dbReference type="Proteomes" id="UP000219331"/>
    </source>
</evidence>
<dbReference type="Gene3D" id="3.10.129.10">
    <property type="entry name" value="Hotdog Thioesterase"/>
    <property type="match status" value="1"/>
</dbReference>
<dbReference type="CDD" id="cd03454">
    <property type="entry name" value="YdeM"/>
    <property type="match status" value="1"/>
</dbReference>
<dbReference type="AlphaFoldDB" id="A0A285RCX3"/>
<dbReference type="RefSeq" id="WP_097173743.1">
    <property type="nucleotide sequence ID" value="NZ_OBML01000001.1"/>
</dbReference>